<evidence type="ECO:0000256" key="2">
    <source>
        <dbReference type="ARBA" id="ARBA00013014"/>
    </source>
</evidence>
<keyword evidence="3" id="KW-0521">NADP</keyword>
<dbReference type="InterPro" id="IPR013328">
    <property type="entry name" value="6PGD_dom2"/>
</dbReference>
<dbReference type="AlphaFoldDB" id="A0AAF0J5G9"/>
<dbReference type="InterPro" id="IPR013332">
    <property type="entry name" value="KPR_N"/>
</dbReference>
<dbReference type="InterPro" id="IPR036291">
    <property type="entry name" value="NAD(P)-bd_dom_sf"/>
</dbReference>
<organism evidence="8 9">
    <name type="scientific">Malassezia cuniculi</name>
    <dbReference type="NCBI Taxonomy" id="948313"/>
    <lineage>
        <taxon>Eukaryota</taxon>
        <taxon>Fungi</taxon>
        <taxon>Dikarya</taxon>
        <taxon>Basidiomycota</taxon>
        <taxon>Ustilaginomycotina</taxon>
        <taxon>Malasseziomycetes</taxon>
        <taxon>Malasseziales</taxon>
        <taxon>Malasseziaceae</taxon>
        <taxon>Malassezia</taxon>
    </lineage>
</organism>
<name>A0AAF0J5G9_9BASI</name>
<keyword evidence="9" id="KW-1185">Reference proteome</keyword>
<dbReference type="PANTHER" id="PTHR43765:SF2">
    <property type="entry name" value="2-DEHYDROPANTOATE 2-REDUCTASE"/>
    <property type="match status" value="1"/>
</dbReference>
<dbReference type="Pfam" id="PF08546">
    <property type="entry name" value="ApbA_C"/>
    <property type="match status" value="1"/>
</dbReference>
<dbReference type="Gene3D" id="1.10.1040.10">
    <property type="entry name" value="N-(1-d-carboxylethyl)-l-norvaline Dehydrogenase, domain 2"/>
    <property type="match status" value="1"/>
</dbReference>
<evidence type="ECO:0000256" key="3">
    <source>
        <dbReference type="ARBA" id="ARBA00022857"/>
    </source>
</evidence>
<evidence type="ECO:0000259" key="7">
    <source>
        <dbReference type="Pfam" id="PF08546"/>
    </source>
</evidence>
<dbReference type="GO" id="GO:0050661">
    <property type="term" value="F:NADP binding"/>
    <property type="evidence" value="ECO:0007669"/>
    <property type="project" value="TreeGrafter"/>
</dbReference>
<dbReference type="Pfam" id="PF02558">
    <property type="entry name" value="ApbA"/>
    <property type="match status" value="1"/>
</dbReference>
<accession>A0AAF0J5G9</accession>
<evidence type="ECO:0000313" key="9">
    <source>
        <dbReference type="Proteomes" id="UP001219933"/>
    </source>
</evidence>
<feature type="domain" description="Ketopantoate reductase C-terminal" evidence="7">
    <location>
        <begin position="241"/>
        <end position="401"/>
    </location>
</feature>
<dbReference type="PANTHER" id="PTHR43765">
    <property type="entry name" value="2-DEHYDROPANTOATE 2-REDUCTASE-RELATED"/>
    <property type="match status" value="1"/>
</dbReference>
<dbReference type="SUPFAM" id="SSF51735">
    <property type="entry name" value="NAD(P)-binding Rossmann-fold domains"/>
    <property type="match status" value="1"/>
</dbReference>
<dbReference type="InterPro" id="IPR050838">
    <property type="entry name" value="Ketopantoate_reductase"/>
</dbReference>
<dbReference type="EC" id="1.1.1.169" evidence="2"/>
<reference evidence="8" key="1">
    <citation type="submission" date="2023-03" db="EMBL/GenBank/DDBJ databases">
        <title>Mating type loci evolution in Malassezia.</title>
        <authorList>
            <person name="Coelho M.A."/>
        </authorList>
    </citation>
    <scope>NUCLEOTIDE SEQUENCE</scope>
    <source>
        <strain evidence="8">CBS 11721</strain>
    </source>
</reference>
<dbReference type="Gene3D" id="3.40.50.720">
    <property type="entry name" value="NAD(P)-binding Rossmann-like Domain"/>
    <property type="match status" value="1"/>
</dbReference>
<comment type="similarity">
    <text evidence="1">Belongs to the ketopantoate reductase family.</text>
</comment>
<dbReference type="NCBIfam" id="TIGR00745">
    <property type="entry name" value="apbA_panE"/>
    <property type="match status" value="1"/>
</dbReference>
<keyword evidence="4" id="KW-0560">Oxidoreductase</keyword>
<gene>
    <name evidence="8" type="ORF">MCUN1_001338</name>
</gene>
<dbReference type="GO" id="GO:0008677">
    <property type="term" value="F:2-dehydropantoate 2-reductase activity"/>
    <property type="evidence" value="ECO:0007669"/>
    <property type="project" value="UniProtKB-EC"/>
</dbReference>
<dbReference type="GO" id="GO:0015940">
    <property type="term" value="P:pantothenate biosynthetic process"/>
    <property type="evidence" value="ECO:0007669"/>
    <property type="project" value="InterPro"/>
</dbReference>
<evidence type="ECO:0000256" key="5">
    <source>
        <dbReference type="ARBA" id="ARBA00032024"/>
    </source>
</evidence>
<dbReference type="InterPro" id="IPR003710">
    <property type="entry name" value="ApbA"/>
</dbReference>
<dbReference type="SUPFAM" id="SSF48179">
    <property type="entry name" value="6-phosphogluconate dehydrogenase C-terminal domain-like"/>
    <property type="match status" value="1"/>
</dbReference>
<evidence type="ECO:0000259" key="6">
    <source>
        <dbReference type="Pfam" id="PF02558"/>
    </source>
</evidence>
<dbReference type="GO" id="GO:0005739">
    <property type="term" value="C:mitochondrion"/>
    <property type="evidence" value="ECO:0007669"/>
    <property type="project" value="TreeGrafter"/>
</dbReference>
<dbReference type="Proteomes" id="UP001219933">
    <property type="component" value="Chromosome 2"/>
</dbReference>
<dbReference type="InterPro" id="IPR013752">
    <property type="entry name" value="KPA_reductase"/>
</dbReference>
<proteinExistence type="inferred from homology"/>
<feature type="domain" description="Ketopantoate reductase N-terminal" evidence="6">
    <location>
        <begin position="97"/>
        <end position="193"/>
    </location>
</feature>
<dbReference type="InterPro" id="IPR008927">
    <property type="entry name" value="6-PGluconate_DH-like_C_sf"/>
</dbReference>
<sequence>MHAHVIGVGAVGTLIASHMRRVLAAPRTRGLRELIPESTLTLHLRERPFAKQPLAAPGRRLIVERDGALSVQDGFRIELMTAAGAPRALQPDSRGELHDVAAPAEPIDSIIVATKADATYSALSHLVERITPATTVVLLQNGMGVLDMLCERLFYDPDKRPHMVLASTTHGCFTKRPLHTVHAGFGSIHLAVVPNPRNNAVHDALSVTAVPDTPELHTLRGTLALLLSLPLDVHWEKVREFQLRALRKLVINACVNPATALVDCKNGELYGAAPAAELFRLVCTEASQVLEAHARDAKASDSNSEDASRLTSLPLADLLTQTDSEGMPLLDASLRPASLQHEVERVVRATAGNWSSMHQDIRTGRVSTEIDYINGYLCDLGRTYGIPTPANDMLTHLVKLKSRRVTGSWNGSSM</sequence>
<protein>
    <recommendedName>
        <fullName evidence="2">2-dehydropantoate 2-reductase</fullName>
        <ecNumber evidence="2">1.1.1.169</ecNumber>
    </recommendedName>
    <alternativeName>
        <fullName evidence="5">Ketopantoate reductase</fullName>
    </alternativeName>
</protein>
<evidence type="ECO:0000313" key="8">
    <source>
        <dbReference type="EMBL" id="WFD34497.1"/>
    </source>
</evidence>
<evidence type="ECO:0000256" key="4">
    <source>
        <dbReference type="ARBA" id="ARBA00023002"/>
    </source>
</evidence>
<evidence type="ECO:0000256" key="1">
    <source>
        <dbReference type="ARBA" id="ARBA00007870"/>
    </source>
</evidence>
<dbReference type="EMBL" id="CP119878">
    <property type="protein sequence ID" value="WFD34497.1"/>
    <property type="molecule type" value="Genomic_DNA"/>
</dbReference>